<dbReference type="SUPFAM" id="SSF56935">
    <property type="entry name" value="Porins"/>
    <property type="match status" value="1"/>
</dbReference>
<comment type="subcellular location">
    <subcellularLocation>
        <location evidence="1 11">Cell outer membrane</location>
        <topology evidence="1 11">Multi-pass membrane protein</topology>
    </subcellularLocation>
</comment>
<organism evidence="15 16">
    <name type="scientific">Microbulbifer bruguierae</name>
    <dbReference type="NCBI Taxonomy" id="3029061"/>
    <lineage>
        <taxon>Bacteria</taxon>
        <taxon>Pseudomonadati</taxon>
        <taxon>Pseudomonadota</taxon>
        <taxon>Gammaproteobacteria</taxon>
        <taxon>Cellvibrionales</taxon>
        <taxon>Microbulbiferaceae</taxon>
        <taxon>Microbulbifer</taxon>
    </lineage>
</organism>
<evidence type="ECO:0000313" key="16">
    <source>
        <dbReference type="Proteomes" id="UP001236500"/>
    </source>
</evidence>
<dbReference type="InterPro" id="IPR036942">
    <property type="entry name" value="Beta-barrel_TonB_sf"/>
</dbReference>
<evidence type="ECO:0000259" key="13">
    <source>
        <dbReference type="Pfam" id="PF00593"/>
    </source>
</evidence>
<dbReference type="Pfam" id="PF00593">
    <property type="entry name" value="TonB_dep_Rec_b-barrel"/>
    <property type="match status" value="1"/>
</dbReference>
<keyword evidence="15" id="KW-0675">Receptor</keyword>
<dbReference type="InterPro" id="IPR012910">
    <property type="entry name" value="Plug_dom"/>
</dbReference>
<evidence type="ECO:0000256" key="12">
    <source>
        <dbReference type="RuleBase" id="RU003357"/>
    </source>
</evidence>
<evidence type="ECO:0000259" key="14">
    <source>
        <dbReference type="Pfam" id="PF07715"/>
    </source>
</evidence>
<dbReference type="InterPro" id="IPR000531">
    <property type="entry name" value="Beta-barrel_TonB"/>
</dbReference>
<dbReference type="Gene3D" id="2.40.170.20">
    <property type="entry name" value="TonB-dependent receptor, beta-barrel domain"/>
    <property type="match status" value="1"/>
</dbReference>
<dbReference type="Proteomes" id="UP001236500">
    <property type="component" value="Chromosome"/>
</dbReference>
<name>A0ABY8NGS0_9GAMM</name>
<keyword evidence="9 11" id="KW-0472">Membrane</keyword>
<accession>A0ABY8NGS0</accession>
<sequence length="768" mass="82205">MPSSISFKVASLYSGIMLASGIGYSATASSVEAASRVVEEVIVTAQKRNQALSDIPMSVSVLGGEELERQQATNFEDLVNKIPGFSVTGNTAGISRITLRGINTGGVASTVAVYVDDVPFGSSSGLANGSILAGDFDTFDMARVEVLRGPQGTLYGASSLGGVLKYVPNAPTTERFETRFRTTLESVNEGGLGNATTGVVNLPISEHLAIRASGFYREDAGYIDSIGNNPIPSMTDPDANIFEGTQVEEDINSVESYGGRIAALYEPSEAFSLNVLAMLQKIDTGSSNIVDADPATLKPLHDSPIKSRYHDDFSNIEYQVYSATAKWHFDAVTLESITSYGTFEQNYQDDLAAAELVPGTYLSSLLTFLLEVDPATMPLSVVQEQTTATDKFSQELRLLSQDNDTLEWMTGVYYTKEDSGIDPQVFTPINTLTGEVAVGIPTVAELTLPSTFEEMAVFANGTWYITPSFELDFGARASRNEQSASQVQDGFLVGGALAYDETNSSESPFTYSLSPRYEFSDYTSVYARVATGYRPGGPNILPPGVPADTPRTYDSDTLTSYEIGVKTGSEDGRLALDLTAFYLDWDDIQLYALVNNFGVNGNGGTAVSRGFEFTASFLPVDGLNLSLNGAYTDAYLTADTDPLVGGLDGDPLTFVPEWSFGLNGSYEWDISSDIAAYIGGDLGYTGERPAGFSNRDTEGNLRIADSYTMVNLRSGVDIGRWTIELYGKNLGNEIGITAIESEGSLPNGAVGLGMLRPRTLGVSVGAQF</sequence>
<gene>
    <name evidence="15" type="ORF">PVT68_06225</name>
</gene>
<feature type="domain" description="TonB-dependent receptor-like beta-barrel" evidence="13">
    <location>
        <begin position="303"/>
        <end position="730"/>
    </location>
</feature>
<evidence type="ECO:0000256" key="4">
    <source>
        <dbReference type="ARBA" id="ARBA00022496"/>
    </source>
</evidence>
<feature type="domain" description="TonB-dependent receptor plug" evidence="14">
    <location>
        <begin position="52"/>
        <end position="163"/>
    </location>
</feature>
<evidence type="ECO:0000256" key="5">
    <source>
        <dbReference type="ARBA" id="ARBA00022692"/>
    </source>
</evidence>
<dbReference type="PANTHER" id="PTHR32552:SF81">
    <property type="entry name" value="TONB-DEPENDENT OUTER MEMBRANE RECEPTOR"/>
    <property type="match status" value="1"/>
</dbReference>
<protein>
    <submittedName>
        <fullName evidence="15">TonB-dependent receptor</fullName>
    </submittedName>
</protein>
<dbReference type="PROSITE" id="PS52016">
    <property type="entry name" value="TONB_DEPENDENT_REC_3"/>
    <property type="match status" value="1"/>
</dbReference>
<evidence type="ECO:0000256" key="11">
    <source>
        <dbReference type="PROSITE-ProRule" id="PRU01360"/>
    </source>
</evidence>
<keyword evidence="8 12" id="KW-0798">TonB box</keyword>
<dbReference type="RefSeq" id="WP_280321815.1">
    <property type="nucleotide sequence ID" value="NZ_CP118605.1"/>
</dbReference>
<evidence type="ECO:0000256" key="10">
    <source>
        <dbReference type="ARBA" id="ARBA00023237"/>
    </source>
</evidence>
<keyword evidence="6" id="KW-0408">Iron</keyword>
<keyword evidence="3 11" id="KW-1134">Transmembrane beta strand</keyword>
<evidence type="ECO:0000256" key="2">
    <source>
        <dbReference type="ARBA" id="ARBA00022448"/>
    </source>
</evidence>
<evidence type="ECO:0000256" key="1">
    <source>
        <dbReference type="ARBA" id="ARBA00004571"/>
    </source>
</evidence>
<dbReference type="Pfam" id="PF07715">
    <property type="entry name" value="Plug"/>
    <property type="match status" value="1"/>
</dbReference>
<dbReference type="PANTHER" id="PTHR32552">
    <property type="entry name" value="FERRICHROME IRON RECEPTOR-RELATED"/>
    <property type="match status" value="1"/>
</dbReference>
<dbReference type="InterPro" id="IPR039426">
    <property type="entry name" value="TonB-dep_rcpt-like"/>
</dbReference>
<evidence type="ECO:0000256" key="9">
    <source>
        <dbReference type="ARBA" id="ARBA00023136"/>
    </source>
</evidence>
<reference evidence="15 16" key="1">
    <citation type="submission" date="2023-02" db="EMBL/GenBank/DDBJ databases">
        <title>Description and genomic characterization of Microbulbifer bruguierae sp. nov., isolated from the sediment of mangrove plant Bruguiera sexangula.</title>
        <authorList>
            <person name="Long M."/>
        </authorList>
    </citation>
    <scope>NUCLEOTIDE SEQUENCE [LARGE SCALE GENOMIC DNA]</scope>
    <source>
        <strain evidence="15 16">H12</strain>
    </source>
</reference>
<dbReference type="CDD" id="cd01347">
    <property type="entry name" value="ligand_gated_channel"/>
    <property type="match status" value="1"/>
</dbReference>
<keyword evidence="5 11" id="KW-0812">Transmembrane</keyword>
<evidence type="ECO:0000256" key="8">
    <source>
        <dbReference type="ARBA" id="ARBA00023077"/>
    </source>
</evidence>
<proteinExistence type="inferred from homology"/>
<evidence type="ECO:0000313" key="15">
    <source>
        <dbReference type="EMBL" id="WGL17890.1"/>
    </source>
</evidence>
<keyword evidence="2 11" id="KW-0813">Transport</keyword>
<comment type="similarity">
    <text evidence="11 12">Belongs to the TonB-dependent receptor family.</text>
</comment>
<evidence type="ECO:0000256" key="7">
    <source>
        <dbReference type="ARBA" id="ARBA00023065"/>
    </source>
</evidence>
<keyword evidence="7" id="KW-0406">Ion transport</keyword>
<evidence type="ECO:0000256" key="3">
    <source>
        <dbReference type="ARBA" id="ARBA00022452"/>
    </source>
</evidence>
<keyword evidence="16" id="KW-1185">Reference proteome</keyword>
<dbReference type="EMBL" id="CP118605">
    <property type="protein sequence ID" value="WGL17890.1"/>
    <property type="molecule type" value="Genomic_DNA"/>
</dbReference>
<evidence type="ECO:0000256" key="6">
    <source>
        <dbReference type="ARBA" id="ARBA00023004"/>
    </source>
</evidence>
<keyword evidence="4" id="KW-0410">Iron transport</keyword>
<keyword evidence="10 11" id="KW-0998">Cell outer membrane</keyword>